<dbReference type="PANTHER" id="PTHR11203">
    <property type="entry name" value="CLEAVAGE AND POLYADENYLATION SPECIFICITY FACTOR FAMILY MEMBER"/>
    <property type="match status" value="1"/>
</dbReference>
<evidence type="ECO:0000313" key="4">
    <source>
        <dbReference type="EMBL" id="OGY65689.1"/>
    </source>
</evidence>
<dbReference type="SUPFAM" id="SSF56281">
    <property type="entry name" value="Metallo-hydrolase/oxidoreductase"/>
    <property type="match status" value="1"/>
</dbReference>
<name>A0A1G1ZMR3_9BACT</name>
<sequence length="449" mass="50237">MKLTFHGGAKMVTGANYLLESGEKKILIDCGLHQGGNFCEKHNWEPFPYDSKEISAVFITHAHIDHTGRLPKLIKEGFKGKVYSTPPTRDFAKELLLDSEHLLFQEAERLKRPPLYGVREVEELMANWEGVEYHKKIAVGPFSATFYNAGHILGSSFILVEAENKKIIFSGDLGNSPAPIIGVRESYPDDIDYCLIESTYGDRVHEDVASRKEIVEDLIEDTIKTGGTLMIPAFAMERTQELLFELNELAENGRIPRAPIFIDSPLAIKLTEVYKKYPQYFDSETREMIKRGDSIFSFPGLKMTFTTEQSKAINDVPPPKIIIAGSGMSHGGRILHHERRYLSDSKSMLLIIGYQANGSLGRQILDGAKSVKIFGEEVPVRCRVEAIGGYSAHADQPQLLEWLKPMRTTLKKAFIIQGEESSSAALAQKIKDELAIDVLIPELGQKVEL</sequence>
<dbReference type="GO" id="GO:0004521">
    <property type="term" value="F:RNA endonuclease activity"/>
    <property type="evidence" value="ECO:0007669"/>
    <property type="project" value="TreeGrafter"/>
</dbReference>
<organism evidence="4 5">
    <name type="scientific">Candidatus Harrisonbacteria bacterium RIFCSPLOWO2_01_FULL_44_18</name>
    <dbReference type="NCBI Taxonomy" id="1798407"/>
    <lineage>
        <taxon>Bacteria</taxon>
        <taxon>Candidatus Harrisoniibacteriota</taxon>
    </lineage>
</organism>
<dbReference type="EMBL" id="MHJJ01000007">
    <property type="protein sequence ID" value="OGY65689.1"/>
    <property type="molecule type" value="Genomic_DNA"/>
</dbReference>
<dbReference type="Pfam" id="PF00753">
    <property type="entry name" value="Lactamase_B"/>
    <property type="match status" value="1"/>
</dbReference>
<dbReference type="STRING" id="1798407.A3A16_03680"/>
<proteinExistence type="predicted"/>
<dbReference type="Pfam" id="PF07521">
    <property type="entry name" value="RMMBL"/>
    <property type="match status" value="1"/>
</dbReference>
<comment type="caution">
    <text evidence="4">The sequence shown here is derived from an EMBL/GenBank/DDBJ whole genome shotgun (WGS) entry which is preliminary data.</text>
</comment>
<evidence type="ECO:0000256" key="1">
    <source>
        <dbReference type="ARBA" id="ARBA00022801"/>
    </source>
</evidence>
<keyword evidence="1" id="KW-0378">Hydrolase</keyword>
<protein>
    <recommendedName>
        <fullName evidence="6">MBL fold hydrolase</fullName>
    </recommendedName>
</protein>
<dbReference type="InterPro" id="IPR022712">
    <property type="entry name" value="Beta_Casp"/>
</dbReference>
<dbReference type="GO" id="GO:0016787">
    <property type="term" value="F:hydrolase activity"/>
    <property type="evidence" value="ECO:0007669"/>
    <property type="project" value="UniProtKB-KW"/>
</dbReference>
<dbReference type="SMART" id="SM00849">
    <property type="entry name" value="Lactamase_B"/>
    <property type="match status" value="1"/>
</dbReference>
<dbReference type="InterPro" id="IPR050698">
    <property type="entry name" value="MBL"/>
</dbReference>
<feature type="domain" description="Metallo-beta-lactamase" evidence="2">
    <location>
        <begin position="13"/>
        <end position="227"/>
    </location>
</feature>
<evidence type="ECO:0008006" key="6">
    <source>
        <dbReference type="Google" id="ProtNLM"/>
    </source>
</evidence>
<dbReference type="InterPro" id="IPR001279">
    <property type="entry name" value="Metallo-B-lactamas"/>
</dbReference>
<dbReference type="Gene3D" id="3.40.50.10890">
    <property type="match status" value="1"/>
</dbReference>
<evidence type="ECO:0000313" key="5">
    <source>
        <dbReference type="Proteomes" id="UP000177942"/>
    </source>
</evidence>
<feature type="domain" description="Beta-Casp" evidence="3">
    <location>
        <begin position="239"/>
        <end position="364"/>
    </location>
</feature>
<dbReference type="SMART" id="SM01027">
    <property type="entry name" value="Beta-Casp"/>
    <property type="match status" value="1"/>
</dbReference>
<evidence type="ECO:0000259" key="3">
    <source>
        <dbReference type="SMART" id="SM01027"/>
    </source>
</evidence>
<dbReference type="InterPro" id="IPR011108">
    <property type="entry name" value="RMMBL"/>
</dbReference>
<dbReference type="InterPro" id="IPR036866">
    <property type="entry name" value="RibonucZ/Hydroxyglut_hydro"/>
</dbReference>
<reference evidence="4 5" key="1">
    <citation type="journal article" date="2016" name="Nat. Commun.">
        <title>Thousands of microbial genomes shed light on interconnected biogeochemical processes in an aquifer system.</title>
        <authorList>
            <person name="Anantharaman K."/>
            <person name="Brown C.T."/>
            <person name="Hug L.A."/>
            <person name="Sharon I."/>
            <person name="Castelle C.J."/>
            <person name="Probst A.J."/>
            <person name="Thomas B.C."/>
            <person name="Singh A."/>
            <person name="Wilkins M.J."/>
            <person name="Karaoz U."/>
            <person name="Brodie E.L."/>
            <person name="Williams K.H."/>
            <person name="Hubbard S.S."/>
            <person name="Banfield J.F."/>
        </authorList>
    </citation>
    <scope>NUCLEOTIDE SEQUENCE [LARGE SCALE GENOMIC DNA]</scope>
</reference>
<dbReference type="Pfam" id="PF10996">
    <property type="entry name" value="Beta-Casp"/>
    <property type="match status" value="1"/>
</dbReference>
<dbReference type="Proteomes" id="UP000177942">
    <property type="component" value="Unassembled WGS sequence"/>
</dbReference>
<dbReference type="Gene3D" id="3.60.15.10">
    <property type="entry name" value="Ribonuclease Z/Hydroxyacylglutathione hydrolase-like"/>
    <property type="match status" value="1"/>
</dbReference>
<evidence type="ECO:0000259" key="2">
    <source>
        <dbReference type="SMART" id="SM00849"/>
    </source>
</evidence>
<gene>
    <name evidence="4" type="ORF">A3A16_03680</name>
</gene>
<dbReference type="CDD" id="cd16295">
    <property type="entry name" value="TTHA0252-CPSF-like_MBL-fold"/>
    <property type="match status" value="1"/>
</dbReference>
<dbReference type="PANTHER" id="PTHR11203:SF37">
    <property type="entry name" value="INTEGRATOR COMPLEX SUBUNIT 11"/>
    <property type="match status" value="1"/>
</dbReference>
<accession>A0A1G1ZMR3</accession>
<dbReference type="AlphaFoldDB" id="A0A1G1ZMR3"/>